<dbReference type="OrthoDB" id="37801at2"/>
<dbReference type="InterPro" id="IPR027417">
    <property type="entry name" value="P-loop_NTPase"/>
</dbReference>
<dbReference type="InterPro" id="IPR013563">
    <property type="entry name" value="Oligopep_ABC_C"/>
</dbReference>
<comment type="caution">
    <text evidence="7">The sequence shown here is derived from an EMBL/GenBank/DDBJ whole genome shotgun (WGS) entry which is preliminary data.</text>
</comment>
<dbReference type="InterPro" id="IPR012700">
    <property type="entry name" value="PhnK"/>
</dbReference>
<evidence type="ECO:0000259" key="5">
    <source>
        <dbReference type="PROSITE" id="PS50893"/>
    </source>
</evidence>
<dbReference type="InterPro" id="IPR003593">
    <property type="entry name" value="AAA+_ATPase"/>
</dbReference>
<protein>
    <submittedName>
        <fullName evidence="6">Phosphonate C-P lyase system protein PhnK</fullName>
    </submittedName>
    <submittedName>
        <fullName evidence="7">Putative phosphonate transport system ATP-binding protein</fullName>
    </submittedName>
</protein>
<keyword evidence="2" id="KW-0813">Transport</keyword>
<dbReference type="InterPro" id="IPR017871">
    <property type="entry name" value="ABC_transporter-like_CS"/>
</dbReference>
<dbReference type="GO" id="GO:0015833">
    <property type="term" value="P:peptide transport"/>
    <property type="evidence" value="ECO:0007669"/>
    <property type="project" value="InterPro"/>
</dbReference>
<comment type="subcellular location">
    <subcellularLocation>
        <location evidence="1">Cell inner membrane</location>
        <topology evidence="1">Peripheral membrane protein</topology>
    </subcellularLocation>
</comment>
<dbReference type="Proteomes" id="UP000562982">
    <property type="component" value="Unassembled WGS sequence"/>
</dbReference>
<sequence>MSLLLEARFLNKRFSNVDALDNVSLTVNRREILAIVGESGSGKSTLLATLAGLSPADSGHVLYRDAEGLHDIAAMDEMRLRRLQRTRWGYIHQNARSALRLDVTAGGNIGERLMMNGARDYGEIRETAARWLDEVEIGRERIDDLPMHFSGGMLQRLQIAATLVTNPELIFMDEPTTGLDVSVQARILDLIRTLVHRLHVAAIIVTHDLGVARLLADRTVVMQGGAIVEQGLTDQVLDDPHHPYTQLLVSSVLPS</sequence>
<dbReference type="Pfam" id="PF00005">
    <property type="entry name" value="ABC_tran"/>
    <property type="match status" value="1"/>
</dbReference>
<dbReference type="GO" id="GO:0016887">
    <property type="term" value="F:ATP hydrolysis activity"/>
    <property type="evidence" value="ECO:0007669"/>
    <property type="project" value="InterPro"/>
</dbReference>
<reference evidence="6 9" key="2">
    <citation type="submission" date="2020-04" db="EMBL/GenBank/DDBJ databases">
        <title>Description of novel Gluconacetobacter.</title>
        <authorList>
            <person name="Sombolestani A."/>
        </authorList>
    </citation>
    <scope>NUCLEOTIDE SEQUENCE [LARGE SCALE GENOMIC DNA]</scope>
    <source>
        <strain evidence="6 9">LMG 1382</strain>
    </source>
</reference>
<dbReference type="GO" id="GO:0019700">
    <property type="term" value="P:organic phosphonate catabolic process"/>
    <property type="evidence" value="ECO:0007669"/>
    <property type="project" value="TreeGrafter"/>
</dbReference>
<evidence type="ECO:0000256" key="3">
    <source>
        <dbReference type="ARBA" id="ARBA00022741"/>
    </source>
</evidence>
<evidence type="ECO:0000313" key="6">
    <source>
        <dbReference type="EMBL" id="MBB2185229.1"/>
    </source>
</evidence>
<dbReference type="EMBL" id="JABEQI010000001">
    <property type="protein sequence ID" value="MBB2185229.1"/>
    <property type="molecule type" value="Genomic_DNA"/>
</dbReference>
<proteinExistence type="predicted"/>
<dbReference type="GO" id="GO:0005524">
    <property type="term" value="F:ATP binding"/>
    <property type="evidence" value="ECO:0007669"/>
    <property type="project" value="UniProtKB-KW"/>
</dbReference>
<dbReference type="NCBIfam" id="TIGR02323">
    <property type="entry name" value="CP_lyasePhnK"/>
    <property type="match status" value="1"/>
</dbReference>
<keyword evidence="6" id="KW-0456">Lyase</keyword>
<dbReference type="AlphaFoldDB" id="A0A370GDY9"/>
<evidence type="ECO:0000256" key="4">
    <source>
        <dbReference type="ARBA" id="ARBA00022840"/>
    </source>
</evidence>
<evidence type="ECO:0000256" key="1">
    <source>
        <dbReference type="ARBA" id="ARBA00004417"/>
    </source>
</evidence>
<keyword evidence="3" id="KW-0547">Nucleotide-binding</keyword>
<dbReference type="PANTHER" id="PTHR42764">
    <property type="entry name" value="PHOSPHONATES UTILIZATION ATP-BINDING PROTEIN PHNK-RELATED"/>
    <property type="match status" value="1"/>
</dbReference>
<dbReference type="Pfam" id="PF08352">
    <property type="entry name" value="oligo_HPY"/>
    <property type="match status" value="1"/>
</dbReference>
<dbReference type="CDD" id="cd03257">
    <property type="entry name" value="ABC_NikE_OppD_transporters"/>
    <property type="match status" value="1"/>
</dbReference>
<dbReference type="GO" id="GO:0016829">
    <property type="term" value="F:lyase activity"/>
    <property type="evidence" value="ECO:0007669"/>
    <property type="project" value="UniProtKB-KW"/>
</dbReference>
<dbReference type="PIRSF" id="PIRSF037116">
    <property type="entry name" value="CP_lyase_PhnK"/>
    <property type="match status" value="1"/>
</dbReference>
<dbReference type="PROSITE" id="PS00211">
    <property type="entry name" value="ABC_TRANSPORTER_1"/>
    <property type="match status" value="1"/>
</dbReference>
<evidence type="ECO:0000313" key="9">
    <source>
        <dbReference type="Proteomes" id="UP000562982"/>
    </source>
</evidence>
<reference evidence="7 8" key="1">
    <citation type="submission" date="2018-07" db="EMBL/GenBank/DDBJ databases">
        <title>Genomic Encyclopedia of Type Strains, Phase IV (KMG-IV): sequencing the most valuable type-strain genomes for metagenomic binning, comparative biology and taxonomic classification.</title>
        <authorList>
            <person name="Goeker M."/>
        </authorList>
    </citation>
    <scope>NUCLEOTIDE SEQUENCE [LARGE SCALE GENOMIC DNA]</scope>
    <source>
        <strain evidence="7 8">DSM 5603</strain>
    </source>
</reference>
<keyword evidence="8" id="KW-1185">Reference proteome</keyword>
<evidence type="ECO:0000313" key="8">
    <source>
        <dbReference type="Proteomes" id="UP000254958"/>
    </source>
</evidence>
<dbReference type="SMART" id="SM00382">
    <property type="entry name" value="AAA"/>
    <property type="match status" value="1"/>
</dbReference>
<accession>A0A370GDY9</accession>
<evidence type="ECO:0000313" key="7">
    <source>
        <dbReference type="EMBL" id="RDI40664.1"/>
    </source>
</evidence>
<evidence type="ECO:0000256" key="2">
    <source>
        <dbReference type="ARBA" id="ARBA00022448"/>
    </source>
</evidence>
<dbReference type="EMBL" id="QQAW01000001">
    <property type="protein sequence ID" value="RDI40664.1"/>
    <property type="molecule type" value="Genomic_DNA"/>
</dbReference>
<gene>
    <name evidence="6" type="primary">phnK</name>
    <name evidence="7" type="ORF">C7453_101462</name>
    <name evidence="6" type="ORF">HLH32_02285</name>
</gene>
<organism evidence="7 8">
    <name type="scientific">Gluconacetobacter liquefaciens</name>
    <name type="common">Acetobacter liquefaciens</name>
    <dbReference type="NCBI Taxonomy" id="89584"/>
    <lineage>
        <taxon>Bacteria</taxon>
        <taxon>Pseudomonadati</taxon>
        <taxon>Pseudomonadota</taxon>
        <taxon>Alphaproteobacteria</taxon>
        <taxon>Acetobacterales</taxon>
        <taxon>Acetobacteraceae</taxon>
        <taxon>Gluconacetobacter</taxon>
    </lineage>
</organism>
<dbReference type="Gene3D" id="3.40.50.300">
    <property type="entry name" value="P-loop containing nucleotide triphosphate hydrolases"/>
    <property type="match status" value="1"/>
</dbReference>
<dbReference type="SUPFAM" id="SSF52540">
    <property type="entry name" value="P-loop containing nucleoside triphosphate hydrolases"/>
    <property type="match status" value="1"/>
</dbReference>
<dbReference type="InterPro" id="IPR003439">
    <property type="entry name" value="ABC_transporter-like_ATP-bd"/>
</dbReference>
<dbReference type="GO" id="GO:0005886">
    <property type="term" value="C:plasma membrane"/>
    <property type="evidence" value="ECO:0007669"/>
    <property type="project" value="UniProtKB-SubCell"/>
</dbReference>
<dbReference type="Proteomes" id="UP000254958">
    <property type="component" value="Unassembled WGS sequence"/>
</dbReference>
<dbReference type="PROSITE" id="PS50893">
    <property type="entry name" value="ABC_TRANSPORTER_2"/>
    <property type="match status" value="1"/>
</dbReference>
<feature type="domain" description="ABC transporter" evidence="5">
    <location>
        <begin position="5"/>
        <end position="249"/>
    </location>
</feature>
<dbReference type="RefSeq" id="WP_114725596.1">
    <property type="nucleotide sequence ID" value="NZ_BJMI01000004.1"/>
</dbReference>
<keyword evidence="4 7" id="KW-0067">ATP-binding</keyword>
<dbReference type="PANTHER" id="PTHR42764:SF1">
    <property type="entry name" value="PHOSPHONATES UTILIZATION ATP-BINDING PROTEIN PHNK-RELATED"/>
    <property type="match status" value="1"/>
</dbReference>
<name>A0A370GDY9_GLULI</name>